<sequence>LIEGPRAYQQVMSPASFWRPLWLGESIVLGWKRACPHGHKSASTIFKGWASPCDLQPPQRQS</sequence>
<accession>A0ABV0NBE4</accession>
<name>A0ABV0NBE4_9TELE</name>
<protein>
    <submittedName>
        <fullName evidence="1">Uncharacterized protein</fullName>
    </submittedName>
</protein>
<keyword evidence="2" id="KW-1185">Reference proteome</keyword>
<reference evidence="1 2" key="1">
    <citation type="submission" date="2021-06" db="EMBL/GenBank/DDBJ databases">
        <authorList>
            <person name="Palmer J.M."/>
        </authorList>
    </citation>
    <scope>NUCLEOTIDE SEQUENCE [LARGE SCALE GENOMIC DNA]</scope>
    <source>
        <strain evidence="1 2">GA_2019</strain>
        <tissue evidence="1">Muscle</tissue>
    </source>
</reference>
<proteinExistence type="predicted"/>
<organism evidence="1 2">
    <name type="scientific">Goodea atripinnis</name>
    <dbReference type="NCBI Taxonomy" id="208336"/>
    <lineage>
        <taxon>Eukaryota</taxon>
        <taxon>Metazoa</taxon>
        <taxon>Chordata</taxon>
        <taxon>Craniata</taxon>
        <taxon>Vertebrata</taxon>
        <taxon>Euteleostomi</taxon>
        <taxon>Actinopterygii</taxon>
        <taxon>Neopterygii</taxon>
        <taxon>Teleostei</taxon>
        <taxon>Neoteleostei</taxon>
        <taxon>Acanthomorphata</taxon>
        <taxon>Ovalentaria</taxon>
        <taxon>Atherinomorphae</taxon>
        <taxon>Cyprinodontiformes</taxon>
        <taxon>Goodeidae</taxon>
        <taxon>Goodea</taxon>
    </lineage>
</organism>
<gene>
    <name evidence="1" type="ORF">GOODEAATRI_017747</name>
</gene>
<dbReference type="EMBL" id="JAHRIO010031449">
    <property type="protein sequence ID" value="MEQ2168725.1"/>
    <property type="molecule type" value="Genomic_DNA"/>
</dbReference>
<evidence type="ECO:0000313" key="2">
    <source>
        <dbReference type="Proteomes" id="UP001476798"/>
    </source>
</evidence>
<dbReference type="Proteomes" id="UP001476798">
    <property type="component" value="Unassembled WGS sequence"/>
</dbReference>
<feature type="non-terminal residue" evidence="1">
    <location>
        <position position="1"/>
    </location>
</feature>
<comment type="caution">
    <text evidence="1">The sequence shown here is derived from an EMBL/GenBank/DDBJ whole genome shotgun (WGS) entry which is preliminary data.</text>
</comment>
<evidence type="ECO:0000313" key="1">
    <source>
        <dbReference type="EMBL" id="MEQ2168725.1"/>
    </source>
</evidence>